<dbReference type="PANTHER" id="PTHR43476">
    <property type="entry name" value="3-(3-HYDROXY-PHENYL)PROPIONATE/3-HYDROXYCINNAMIC ACID HYDROXYLASE"/>
    <property type="match status" value="1"/>
</dbReference>
<dbReference type="RefSeq" id="WP_076311315.1">
    <property type="nucleotide sequence ID" value="NZ_JBHUMJ010000002.1"/>
</dbReference>
<gene>
    <name evidence="3" type="ORF">ACFSVM_05890</name>
</gene>
<evidence type="ECO:0000313" key="3">
    <source>
        <dbReference type="EMBL" id="MFD2699990.1"/>
    </source>
</evidence>
<dbReference type="EMBL" id="JBHUMJ010000002">
    <property type="protein sequence ID" value="MFD2699990.1"/>
    <property type="molecule type" value="Genomic_DNA"/>
</dbReference>
<evidence type="ECO:0000313" key="4">
    <source>
        <dbReference type="Proteomes" id="UP001597540"/>
    </source>
</evidence>
<keyword evidence="3" id="KW-0503">Monooxygenase</keyword>
<dbReference type="GO" id="GO:0004497">
    <property type="term" value="F:monooxygenase activity"/>
    <property type="evidence" value="ECO:0007669"/>
    <property type="project" value="UniProtKB-KW"/>
</dbReference>
<dbReference type="SUPFAM" id="SSF51905">
    <property type="entry name" value="FAD/NAD(P)-binding domain"/>
    <property type="match status" value="1"/>
</dbReference>
<reference evidence="4" key="1">
    <citation type="journal article" date="2019" name="Int. J. Syst. Evol. Microbiol.">
        <title>The Global Catalogue of Microorganisms (GCM) 10K type strain sequencing project: providing services to taxonomists for standard genome sequencing and annotation.</title>
        <authorList>
            <consortium name="The Broad Institute Genomics Platform"/>
            <consortium name="The Broad Institute Genome Sequencing Center for Infectious Disease"/>
            <person name="Wu L."/>
            <person name="Ma J."/>
        </authorList>
    </citation>
    <scope>NUCLEOTIDE SEQUENCE [LARGE SCALE GENOMIC DNA]</scope>
    <source>
        <strain evidence="4">KCTC 33849</strain>
    </source>
</reference>
<dbReference type="PANTHER" id="PTHR43476:SF5">
    <property type="entry name" value="FAD-DEPENDENT MONOOXYGENASE"/>
    <property type="match status" value="1"/>
</dbReference>
<dbReference type="InterPro" id="IPR036188">
    <property type="entry name" value="FAD/NAD-bd_sf"/>
</dbReference>
<organism evidence="3 4">
    <name type="scientific">Paenibacillus shunpengii</name>
    <dbReference type="NCBI Taxonomy" id="2054424"/>
    <lineage>
        <taxon>Bacteria</taxon>
        <taxon>Bacillati</taxon>
        <taxon>Bacillota</taxon>
        <taxon>Bacilli</taxon>
        <taxon>Bacillales</taxon>
        <taxon>Paenibacillaceae</taxon>
        <taxon>Paenibacillus</taxon>
    </lineage>
</organism>
<evidence type="ECO:0000256" key="1">
    <source>
        <dbReference type="ARBA" id="ARBA00023002"/>
    </source>
</evidence>
<proteinExistence type="predicted"/>
<dbReference type="PRINTS" id="PR00420">
    <property type="entry name" value="RNGMNOXGNASE"/>
</dbReference>
<keyword evidence="1" id="KW-0560">Oxidoreductase</keyword>
<evidence type="ECO:0000259" key="2">
    <source>
        <dbReference type="Pfam" id="PF01494"/>
    </source>
</evidence>
<dbReference type="Proteomes" id="UP001597540">
    <property type="component" value="Unassembled WGS sequence"/>
</dbReference>
<sequence length="364" mass="40273">MNMYTEVCIVGAGPAGSFLAYLLVKQGISVILLERQSTIHKRFRGELINTDGESLLKEANVYQEIESLGLLPLQTVEYWHSGNIIHQIAATDDEVHKGIHVPQDHLLQAILHKAGAFPHLKMYTGAAFKDYIVDSDDQIIGITAQIQGQMTSIHCRIIVGADGRASHVRNKAGIEPGIKLRPFDVLWARIPEPSDWIPATRMALIDEQQLALFSQTDGYVQIGWNIAQGSYPEIRKGSFAPYIGRLTAAFPALAQSVSANIHSWSDFVLLPVFSSLSETWTKHNIVLIGDAAHTMTPTGAFGVNAALEDAYQLSVLLQELASSQYSSLEILKDLEAKRLSKVIRQLELQVQMEVEFPAKIKSFM</sequence>
<dbReference type="Gene3D" id="3.50.50.60">
    <property type="entry name" value="FAD/NAD(P)-binding domain"/>
    <property type="match status" value="1"/>
</dbReference>
<comment type="caution">
    <text evidence="3">The sequence shown here is derived from an EMBL/GenBank/DDBJ whole genome shotgun (WGS) entry which is preliminary data.</text>
</comment>
<dbReference type="InterPro" id="IPR002938">
    <property type="entry name" value="FAD-bd"/>
</dbReference>
<feature type="domain" description="FAD-binding" evidence="2">
    <location>
        <begin position="5"/>
        <end position="323"/>
    </location>
</feature>
<name>A0ABW5SKT8_9BACL</name>
<keyword evidence="4" id="KW-1185">Reference proteome</keyword>
<protein>
    <submittedName>
        <fullName evidence="3">FAD-dependent monooxygenase</fullName>
    </submittedName>
</protein>
<accession>A0ABW5SKT8</accession>
<dbReference type="Pfam" id="PF01494">
    <property type="entry name" value="FAD_binding_3"/>
    <property type="match status" value="1"/>
</dbReference>
<dbReference type="InterPro" id="IPR050631">
    <property type="entry name" value="PheA/TfdB_FAD_monoxygenase"/>
</dbReference>